<feature type="transmembrane region" description="Helical" evidence="8">
    <location>
        <begin position="101"/>
        <end position="122"/>
    </location>
</feature>
<feature type="transmembrane region" description="Helical" evidence="8">
    <location>
        <begin position="446"/>
        <end position="467"/>
    </location>
</feature>
<feature type="domain" description="Major facilitator superfamily (MFS) profile" evidence="9">
    <location>
        <begin position="19"/>
        <end position="472"/>
    </location>
</feature>
<gene>
    <name evidence="10" type="ORF">MPDQ_005584</name>
</gene>
<evidence type="ECO:0000256" key="8">
    <source>
        <dbReference type="SAM" id="Phobius"/>
    </source>
</evidence>
<keyword evidence="4 8" id="KW-0812">Transmembrane</keyword>
<dbReference type="EMBL" id="VIFY01000004">
    <property type="protein sequence ID" value="TQB77098.1"/>
    <property type="molecule type" value="Genomic_DNA"/>
</dbReference>
<dbReference type="SUPFAM" id="SSF103473">
    <property type="entry name" value="MFS general substrate transporter"/>
    <property type="match status" value="1"/>
</dbReference>
<feature type="transmembrane region" description="Helical" evidence="8">
    <location>
        <begin position="322"/>
        <end position="340"/>
    </location>
</feature>
<evidence type="ECO:0000256" key="3">
    <source>
        <dbReference type="ARBA" id="ARBA00022448"/>
    </source>
</evidence>
<dbReference type="InterPro" id="IPR003663">
    <property type="entry name" value="Sugar/inositol_transpt"/>
</dbReference>
<dbReference type="AlphaFoldDB" id="A0A507R6B4"/>
<dbReference type="InterPro" id="IPR050360">
    <property type="entry name" value="MFS_Sugar_Transporters"/>
</dbReference>
<evidence type="ECO:0000256" key="2">
    <source>
        <dbReference type="ARBA" id="ARBA00010992"/>
    </source>
</evidence>
<evidence type="ECO:0000256" key="1">
    <source>
        <dbReference type="ARBA" id="ARBA00004141"/>
    </source>
</evidence>
<dbReference type="NCBIfam" id="TIGR00879">
    <property type="entry name" value="SP"/>
    <property type="match status" value="1"/>
</dbReference>
<feature type="transmembrane region" description="Helical" evidence="8">
    <location>
        <begin position="381"/>
        <end position="405"/>
    </location>
</feature>
<evidence type="ECO:0000313" key="10">
    <source>
        <dbReference type="EMBL" id="TQB77098.1"/>
    </source>
</evidence>
<evidence type="ECO:0000313" key="11">
    <source>
        <dbReference type="Proteomes" id="UP000319663"/>
    </source>
</evidence>
<feature type="transmembrane region" description="Helical" evidence="8">
    <location>
        <begin position="417"/>
        <end position="434"/>
    </location>
</feature>
<comment type="similarity">
    <text evidence="2 7">Belongs to the major facilitator superfamily. Sugar transporter (TC 2.A.1.1) family.</text>
</comment>
<dbReference type="PROSITE" id="PS50850">
    <property type="entry name" value="MFS"/>
    <property type="match status" value="1"/>
</dbReference>
<keyword evidence="3 7" id="KW-0813">Transport</keyword>
<organism evidence="10 11">
    <name type="scientific">Monascus purpureus</name>
    <name type="common">Red mold</name>
    <name type="synonym">Monascus anka</name>
    <dbReference type="NCBI Taxonomy" id="5098"/>
    <lineage>
        <taxon>Eukaryota</taxon>
        <taxon>Fungi</taxon>
        <taxon>Dikarya</taxon>
        <taxon>Ascomycota</taxon>
        <taxon>Pezizomycotina</taxon>
        <taxon>Eurotiomycetes</taxon>
        <taxon>Eurotiomycetidae</taxon>
        <taxon>Eurotiales</taxon>
        <taxon>Aspergillaceae</taxon>
        <taxon>Monascus</taxon>
    </lineage>
</organism>
<evidence type="ECO:0000256" key="6">
    <source>
        <dbReference type="ARBA" id="ARBA00023136"/>
    </source>
</evidence>
<feature type="transmembrane region" description="Helical" evidence="8">
    <location>
        <begin position="157"/>
        <end position="179"/>
    </location>
</feature>
<dbReference type="InterPro" id="IPR005828">
    <property type="entry name" value="MFS_sugar_transport-like"/>
</dbReference>
<feature type="transmembrane region" description="Helical" evidence="8">
    <location>
        <begin position="280"/>
        <end position="302"/>
    </location>
</feature>
<dbReference type="Proteomes" id="UP000319663">
    <property type="component" value="Unassembled WGS sequence"/>
</dbReference>
<feature type="transmembrane region" description="Helical" evidence="8">
    <location>
        <begin position="71"/>
        <end position="89"/>
    </location>
</feature>
<dbReference type="Gene3D" id="1.20.1250.20">
    <property type="entry name" value="MFS general substrate transporter like domains"/>
    <property type="match status" value="1"/>
</dbReference>
<comment type="caution">
    <text evidence="10">The sequence shown here is derived from an EMBL/GenBank/DDBJ whole genome shotgun (WGS) entry which is preliminary data.</text>
</comment>
<reference evidence="10 11" key="1">
    <citation type="submission" date="2019-06" db="EMBL/GenBank/DDBJ databases">
        <title>Wine fermentation using esterase from Monascus purpureus.</title>
        <authorList>
            <person name="Geng C."/>
            <person name="Zhang Y."/>
        </authorList>
    </citation>
    <scope>NUCLEOTIDE SEQUENCE [LARGE SCALE GENOMIC DNA]</scope>
    <source>
        <strain evidence="10">HQ1</strain>
    </source>
</reference>
<accession>A0A507R6B4</accession>
<dbReference type="PANTHER" id="PTHR48022">
    <property type="entry name" value="PLASTIDIC GLUCOSE TRANSPORTER 4"/>
    <property type="match status" value="1"/>
</dbReference>
<protein>
    <recommendedName>
        <fullName evidence="9">Major facilitator superfamily (MFS) profile domain-containing protein</fullName>
    </recommendedName>
</protein>
<feature type="transmembrane region" description="Helical" evidence="8">
    <location>
        <begin position="352"/>
        <end position="369"/>
    </location>
</feature>
<keyword evidence="6 8" id="KW-0472">Membrane</keyword>
<dbReference type="InterPro" id="IPR020846">
    <property type="entry name" value="MFS_dom"/>
</dbReference>
<sequence>MSTLKSASRYATNPYYAFVICVIACGSTPKGYDEGGFSASVSLPSFVNDFNLVKSHWKHDPTALVNRNANITSFNILGAAFGALSGLILNDYLGRVRSWRLGCLVWASGLFVQVFSSGIYGLILFARIWSGLGSGLLTVTTPLYLSEIAPTRTRGLVVSVYMVNLLAILTLGFFINYAAQLHVSPTRTQYRLVQSIPLIPTGIAFLLSFFVPESPRYLISRGYHTEARAILARLRRKPISDPSVETEFDEIDAQLRERVSVSYWTVFEEIQTNPNYRQRFWLFMTMQTVAQWTGGNGITYYVSDIFKYAGITGNSTSLVSSGAYGIVKLVFTMAFTWFLIDIVGRRRCTMAGLSLQLAAHLYMAIYMGLQPDSGRNKNASNAAIASIFIYAVGWSIGLCTMPFVYGTEIFPTRIRNVSYAIGTALHWFFQFAVVRVTPNMFSSLHVWGAYCFWAAICFSGIVVLGIWMPETKGVPMEHMGELFDGPWYLHWRASVNLPEVHRQSVLYSKSTDVGVAFHSEFDGTQSDREFKALS</sequence>
<evidence type="ECO:0000259" key="9">
    <source>
        <dbReference type="PROSITE" id="PS50850"/>
    </source>
</evidence>
<dbReference type="InterPro" id="IPR036259">
    <property type="entry name" value="MFS_trans_sf"/>
</dbReference>
<dbReference type="Pfam" id="PF00083">
    <property type="entry name" value="Sugar_tr"/>
    <property type="match status" value="1"/>
</dbReference>
<dbReference type="PANTHER" id="PTHR48022:SF43">
    <property type="entry name" value="QUINATE TRANSPORTER, PUTATIVE (AFU_ORTHOLOGUE AFUA_1G16230)-RELATED"/>
    <property type="match status" value="1"/>
</dbReference>
<evidence type="ECO:0000256" key="5">
    <source>
        <dbReference type="ARBA" id="ARBA00022989"/>
    </source>
</evidence>
<evidence type="ECO:0000256" key="4">
    <source>
        <dbReference type="ARBA" id="ARBA00022692"/>
    </source>
</evidence>
<keyword evidence="5 8" id="KW-1133">Transmembrane helix</keyword>
<dbReference type="GO" id="GO:0016020">
    <property type="term" value="C:membrane"/>
    <property type="evidence" value="ECO:0007669"/>
    <property type="project" value="UniProtKB-SubCell"/>
</dbReference>
<name>A0A507R6B4_MONPU</name>
<feature type="transmembrane region" description="Helical" evidence="8">
    <location>
        <begin position="191"/>
        <end position="211"/>
    </location>
</feature>
<proteinExistence type="inferred from homology"/>
<comment type="subcellular location">
    <subcellularLocation>
        <location evidence="1">Membrane</location>
        <topology evidence="1">Multi-pass membrane protein</topology>
    </subcellularLocation>
</comment>
<dbReference type="STRING" id="5098.A0A507R6B4"/>
<dbReference type="GO" id="GO:0005351">
    <property type="term" value="F:carbohydrate:proton symporter activity"/>
    <property type="evidence" value="ECO:0007669"/>
    <property type="project" value="TreeGrafter"/>
</dbReference>
<keyword evidence="11" id="KW-1185">Reference proteome</keyword>
<evidence type="ECO:0000256" key="7">
    <source>
        <dbReference type="RuleBase" id="RU003346"/>
    </source>
</evidence>